<proteinExistence type="predicted"/>
<keyword evidence="1 4" id="KW-0489">Methyltransferase</keyword>
<comment type="caution">
    <text evidence="4">The sequence shown here is derived from an EMBL/GenBank/DDBJ whole genome shotgun (WGS) entry which is preliminary data.</text>
</comment>
<dbReference type="InterPro" id="IPR017804">
    <property type="entry name" value="MeTrfase_EgtD-like"/>
</dbReference>
<dbReference type="PIRSF" id="PIRSF018005">
    <property type="entry name" value="UCP018005"/>
    <property type="match status" value="1"/>
</dbReference>
<evidence type="ECO:0000259" key="3">
    <source>
        <dbReference type="Pfam" id="PF10017"/>
    </source>
</evidence>
<reference evidence="4 5" key="1">
    <citation type="submission" date="2019-06" db="EMBL/GenBank/DDBJ databases">
        <title>Draft genome of Aliikangiella marina GYP-15.</title>
        <authorList>
            <person name="Wang G."/>
        </authorList>
    </citation>
    <scope>NUCLEOTIDE SEQUENCE [LARGE SCALE GENOMIC DNA]</scope>
    <source>
        <strain evidence="4 5">GYP-15</strain>
    </source>
</reference>
<sequence>MDVKVTELAETPTGFIDDVLEGLSKPQKTLPCKYFYDEVGSNLFESICDVDEYYITRTELQLLDDIKCELAQLIGPDSVIIEPGAGAGIKIQKLLAELTALKAYVPIDISSDFLFYSAEKIRENFSDIEIRPIQGDFTEPYQWTGKKSLTNRVVFFPGSTIGNFTPAQAEQFLKNQKRFAGKEGAMIIGVDLVKPLQKLESAYNDSQGVTAEFNKNLLVRINNELGGNFELDQFEHTAVFNPAESRIEMRLVSQQNQSVKINRQEFHFDEYEYIHTENSYKYTIEAFTALAERAGLKSHKVWTDDENLISLHYLKCR</sequence>
<dbReference type="InterPro" id="IPR029063">
    <property type="entry name" value="SAM-dependent_MTases_sf"/>
</dbReference>
<name>A0A545T722_9GAMM</name>
<dbReference type="RefSeq" id="WP_142943158.1">
    <property type="nucleotide sequence ID" value="NZ_VIKR01000004.1"/>
</dbReference>
<dbReference type="EMBL" id="VIKR01000004">
    <property type="protein sequence ID" value="TQV73020.1"/>
    <property type="molecule type" value="Genomic_DNA"/>
</dbReference>
<keyword evidence="5" id="KW-1185">Reference proteome</keyword>
<dbReference type="InterPro" id="IPR051128">
    <property type="entry name" value="EgtD_Methyltrsf_superfamily"/>
</dbReference>
<accession>A0A545T722</accession>
<dbReference type="GO" id="GO:0032259">
    <property type="term" value="P:methylation"/>
    <property type="evidence" value="ECO:0007669"/>
    <property type="project" value="UniProtKB-KW"/>
</dbReference>
<gene>
    <name evidence="4" type="primary">egtD</name>
    <name evidence="4" type="ORF">FLL45_16285</name>
</gene>
<dbReference type="PANTHER" id="PTHR43397:SF1">
    <property type="entry name" value="ERGOTHIONEINE BIOSYNTHESIS PROTEIN 1"/>
    <property type="match status" value="1"/>
</dbReference>
<dbReference type="InterPro" id="IPR035094">
    <property type="entry name" value="EgtD"/>
</dbReference>
<dbReference type="Gene3D" id="3.40.50.150">
    <property type="entry name" value="Vaccinia Virus protein VP39"/>
    <property type="match status" value="1"/>
</dbReference>
<dbReference type="Pfam" id="PF10017">
    <property type="entry name" value="Methyltransf_33"/>
    <property type="match status" value="1"/>
</dbReference>
<protein>
    <submittedName>
        <fullName evidence="4">L-histidine N(Alpha)-methyltransferase</fullName>
        <ecNumber evidence="4">2.1.1.44</ecNumber>
    </submittedName>
</protein>
<evidence type="ECO:0000313" key="4">
    <source>
        <dbReference type="EMBL" id="TQV73020.1"/>
    </source>
</evidence>
<dbReference type="SUPFAM" id="SSF53335">
    <property type="entry name" value="S-adenosyl-L-methionine-dependent methyltransferases"/>
    <property type="match status" value="1"/>
</dbReference>
<keyword evidence="2 4" id="KW-0808">Transferase</keyword>
<organism evidence="4 5">
    <name type="scientific">Aliikangiella marina</name>
    <dbReference type="NCBI Taxonomy" id="1712262"/>
    <lineage>
        <taxon>Bacteria</taxon>
        <taxon>Pseudomonadati</taxon>
        <taxon>Pseudomonadota</taxon>
        <taxon>Gammaproteobacteria</taxon>
        <taxon>Oceanospirillales</taxon>
        <taxon>Pleioneaceae</taxon>
        <taxon>Aliikangiella</taxon>
    </lineage>
</organism>
<evidence type="ECO:0000256" key="1">
    <source>
        <dbReference type="ARBA" id="ARBA00022603"/>
    </source>
</evidence>
<dbReference type="InterPro" id="IPR019257">
    <property type="entry name" value="MeTrfase_dom"/>
</dbReference>
<dbReference type="GO" id="GO:0052706">
    <property type="term" value="F:L-histidine N(alpha)-methyltransferase activity"/>
    <property type="evidence" value="ECO:0007669"/>
    <property type="project" value="UniProtKB-EC"/>
</dbReference>
<dbReference type="EC" id="2.1.1.44" evidence="4"/>
<dbReference type="PANTHER" id="PTHR43397">
    <property type="entry name" value="ERGOTHIONEINE BIOSYNTHESIS PROTEIN 1"/>
    <property type="match status" value="1"/>
</dbReference>
<feature type="domain" description="Histidine-specific methyltransferase SAM-dependent" evidence="3">
    <location>
        <begin position="17"/>
        <end position="315"/>
    </location>
</feature>
<dbReference type="OrthoDB" id="5289726at2"/>
<dbReference type="NCBIfam" id="TIGR03438">
    <property type="entry name" value="egtD_ergothio"/>
    <property type="match status" value="1"/>
</dbReference>
<dbReference type="AlphaFoldDB" id="A0A545T722"/>
<dbReference type="Proteomes" id="UP000317839">
    <property type="component" value="Unassembled WGS sequence"/>
</dbReference>
<evidence type="ECO:0000313" key="5">
    <source>
        <dbReference type="Proteomes" id="UP000317839"/>
    </source>
</evidence>
<evidence type="ECO:0000256" key="2">
    <source>
        <dbReference type="ARBA" id="ARBA00022679"/>
    </source>
</evidence>